<dbReference type="CDD" id="cd06261">
    <property type="entry name" value="TM_PBP2"/>
    <property type="match status" value="1"/>
</dbReference>
<evidence type="ECO:0000256" key="3">
    <source>
        <dbReference type="ARBA" id="ARBA00022475"/>
    </source>
</evidence>
<proteinExistence type="inferred from homology"/>
<keyword evidence="4 7" id="KW-0812">Transmembrane</keyword>
<feature type="domain" description="ABC transmembrane type-1" evidence="8">
    <location>
        <begin position="97"/>
        <end position="311"/>
    </location>
</feature>
<dbReference type="PANTHER" id="PTHR43163:SF6">
    <property type="entry name" value="DIPEPTIDE TRANSPORT SYSTEM PERMEASE PROTEIN DPPB-RELATED"/>
    <property type="match status" value="1"/>
</dbReference>
<feature type="transmembrane region" description="Helical" evidence="7">
    <location>
        <begin position="9"/>
        <end position="30"/>
    </location>
</feature>
<evidence type="ECO:0000259" key="8">
    <source>
        <dbReference type="PROSITE" id="PS50928"/>
    </source>
</evidence>
<evidence type="ECO:0000313" key="9">
    <source>
        <dbReference type="EMBL" id="MBP1920701.1"/>
    </source>
</evidence>
<dbReference type="Gene3D" id="1.10.3720.10">
    <property type="entry name" value="MetI-like"/>
    <property type="match status" value="1"/>
</dbReference>
<dbReference type="InterPro" id="IPR035906">
    <property type="entry name" value="MetI-like_sf"/>
</dbReference>
<sequence length="319" mass="34792">MVKFMARRLGIAAIQILVVTTIVFVLLHMMPGDPVLTMLGSDVNHDPAVVEAIREELGLNESIPTQYFSWIKGIATGNMGKSYSEKIPVMEAIASRIPRTLELAFFALLLACLIGIPLGVISAIKRGSVIDTLLTMVASLGISTPVYVLGYLLVIVFALDVFKLGLPKMPASGYVDITKNVAEHYRRLILPTVTLSMGLAVSIIRMTRSSMLESMSGDYVIALRAKGVRKRKILIRHILRNSLIPVITVIGLQAGTLIGGTVLVENVFNWPGLSTLLVKAINYRDYPLIQGCIFVMASMAILTNLSVDLIYGVLDPRAR</sequence>
<dbReference type="Pfam" id="PF00528">
    <property type="entry name" value="BPD_transp_1"/>
    <property type="match status" value="1"/>
</dbReference>
<dbReference type="PANTHER" id="PTHR43163">
    <property type="entry name" value="DIPEPTIDE TRANSPORT SYSTEM PERMEASE PROTEIN DPPB-RELATED"/>
    <property type="match status" value="1"/>
</dbReference>
<feature type="transmembrane region" description="Helical" evidence="7">
    <location>
        <begin position="133"/>
        <end position="159"/>
    </location>
</feature>
<evidence type="ECO:0000256" key="1">
    <source>
        <dbReference type="ARBA" id="ARBA00004651"/>
    </source>
</evidence>
<feature type="transmembrane region" description="Helical" evidence="7">
    <location>
        <begin position="188"/>
        <end position="206"/>
    </location>
</feature>
<evidence type="ECO:0000256" key="5">
    <source>
        <dbReference type="ARBA" id="ARBA00022989"/>
    </source>
</evidence>
<keyword evidence="2 7" id="KW-0813">Transport</keyword>
<feature type="transmembrane region" description="Helical" evidence="7">
    <location>
        <begin position="238"/>
        <end position="268"/>
    </location>
</feature>
<evidence type="ECO:0000313" key="10">
    <source>
        <dbReference type="Proteomes" id="UP001519271"/>
    </source>
</evidence>
<keyword evidence="6 7" id="KW-0472">Membrane</keyword>
<dbReference type="SUPFAM" id="SSF161098">
    <property type="entry name" value="MetI-like"/>
    <property type="match status" value="1"/>
</dbReference>
<dbReference type="PROSITE" id="PS50928">
    <property type="entry name" value="ABC_TM1"/>
    <property type="match status" value="1"/>
</dbReference>
<dbReference type="Proteomes" id="UP001519271">
    <property type="component" value="Unassembled WGS sequence"/>
</dbReference>
<reference evidence="9 10" key="1">
    <citation type="submission" date="2021-03" db="EMBL/GenBank/DDBJ databases">
        <title>Genomic Encyclopedia of Type Strains, Phase IV (KMG-IV): sequencing the most valuable type-strain genomes for metagenomic binning, comparative biology and taxonomic classification.</title>
        <authorList>
            <person name="Goeker M."/>
        </authorList>
    </citation>
    <scope>NUCLEOTIDE SEQUENCE [LARGE SCALE GENOMIC DNA]</scope>
    <source>
        <strain evidence="9 10">DSM 6139</strain>
    </source>
</reference>
<feature type="transmembrane region" description="Helical" evidence="7">
    <location>
        <begin position="103"/>
        <end position="121"/>
    </location>
</feature>
<keyword evidence="3" id="KW-1003">Cell membrane</keyword>
<evidence type="ECO:0000256" key="6">
    <source>
        <dbReference type="ARBA" id="ARBA00023136"/>
    </source>
</evidence>
<organism evidence="9 10">
    <name type="scientific">Youngiibacter multivorans</name>
    <dbReference type="NCBI Taxonomy" id="937251"/>
    <lineage>
        <taxon>Bacteria</taxon>
        <taxon>Bacillati</taxon>
        <taxon>Bacillota</taxon>
        <taxon>Clostridia</taxon>
        <taxon>Eubacteriales</taxon>
        <taxon>Clostridiaceae</taxon>
        <taxon>Youngiibacter</taxon>
    </lineage>
</organism>
<evidence type="ECO:0000256" key="4">
    <source>
        <dbReference type="ARBA" id="ARBA00022692"/>
    </source>
</evidence>
<protein>
    <submittedName>
        <fullName evidence="9">Peptide/nickel transport system permease protein</fullName>
    </submittedName>
</protein>
<dbReference type="RefSeq" id="WP_209460861.1">
    <property type="nucleotide sequence ID" value="NZ_JAGGKC010000037.1"/>
</dbReference>
<comment type="subcellular location">
    <subcellularLocation>
        <location evidence="1 7">Cell membrane</location>
        <topology evidence="1 7">Multi-pass membrane protein</topology>
    </subcellularLocation>
</comment>
<dbReference type="Pfam" id="PF19300">
    <property type="entry name" value="BPD_transp_1_N"/>
    <property type="match status" value="1"/>
</dbReference>
<dbReference type="InterPro" id="IPR045621">
    <property type="entry name" value="BPD_transp_1_N"/>
</dbReference>
<comment type="similarity">
    <text evidence="7">Belongs to the binding-protein-dependent transport system permease family.</text>
</comment>
<evidence type="ECO:0000256" key="7">
    <source>
        <dbReference type="RuleBase" id="RU363032"/>
    </source>
</evidence>
<feature type="transmembrane region" description="Helical" evidence="7">
    <location>
        <begin position="288"/>
        <end position="314"/>
    </location>
</feature>
<accession>A0ABS4G823</accession>
<keyword evidence="10" id="KW-1185">Reference proteome</keyword>
<dbReference type="InterPro" id="IPR000515">
    <property type="entry name" value="MetI-like"/>
</dbReference>
<dbReference type="EMBL" id="JAGGKC010000037">
    <property type="protein sequence ID" value="MBP1920701.1"/>
    <property type="molecule type" value="Genomic_DNA"/>
</dbReference>
<gene>
    <name evidence="9" type="ORF">J2Z34_003216</name>
</gene>
<keyword evidence="5 7" id="KW-1133">Transmembrane helix</keyword>
<evidence type="ECO:0000256" key="2">
    <source>
        <dbReference type="ARBA" id="ARBA00022448"/>
    </source>
</evidence>
<comment type="caution">
    <text evidence="9">The sequence shown here is derived from an EMBL/GenBank/DDBJ whole genome shotgun (WGS) entry which is preliminary data.</text>
</comment>
<name>A0ABS4G823_9CLOT</name>